<comment type="caution">
    <text evidence="6">The sequence shown here is derived from an EMBL/GenBank/DDBJ whole genome shotgun (WGS) entry which is preliminary data.</text>
</comment>
<dbReference type="InterPro" id="IPR018769">
    <property type="entry name" value="VgrG2_DUF2345"/>
</dbReference>
<feature type="region of interest" description="Disordered" evidence="2">
    <location>
        <begin position="687"/>
        <end position="707"/>
    </location>
</feature>
<evidence type="ECO:0000313" key="7">
    <source>
        <dbReference type="Proteomes" id="UP000292120"/>
    </source>
</evidence>
<evidence type="ECO:0000259" key="3">
    <source>
        <dbReference type="Pfam" id="PF04717"/>
    </source>
</evidence>
<feature type="domain" description="Gp5/Type VI secretion system Vgr protein OB-fold" evidence="3">
    <location>
        <begin position="507"/>
        <end position="556"/>
    </location>
</feature>
<evidence type="ECO:0000256" key="2">
    <source>
        <dbReference type="SAM" id="MobiDB-lite"/>
    </source>
</evidence>
<comment type="similarity">
    <text evidence="1">Belongs to the VgrG protein family.</text>
</comment>
<accession>A0A4Q9GWU3</accession>
<dbReference type="Gene3D" id="2.30.110.50">
    <property type="match status" value="1"/>
</dbReference>
<name>A0A4Q9GWU3_9BURK</name>
<dbReference type="Gene3D" id="3.55.50.10">
    <property type="entry name" value="Baseplate protein-like domains"/>
    <property type="match status" value="1"/>
</dbReference>
<dbReference type="AlphaFoldDB" id="A0A4Q9GWU3"/>
<dbReference type="Pfam" id="PF13296">
    <property type="entry name" value="T6SS_Vgr"/>
    <property type="match status" value="1"/>
</dbReference>
<dbReference type="InterPro" id="IPR017847">
    <property type="entry name" value="T6SS_RhsGE_Vgr_subset"/>
</dbReference>
<feature type="region of interest" description="Disordered" evidence="2">
    <location>
        <begin position="609"/>
        <end position="630"/>
    </location>
</feature>
<dbReference type="NCBIfam" id="TIGR01646">
    <property type="entry name" value="vgr_GE"/>
    <property type="match status" value="1"/>
</dbReference>
<feature type="region of interest" description="Disordered" evidence="2">
    <location>
        <begin position="487"/>
        <end position="507"/>
    </location>
</feature>
<organism evidence="6 7">
    <name type="scientific">Aquabacterium lacunae</name>
    <dbReference type="NCBI Taxonomy" id="2528630"/>
    <lineage>
        <taxon>Bacteria</taxon>
        <taxon>Pseudomonadati</taxon>
        <taxon>Pseudomonadota</taxon>
        <taxon>Betaproteobacteria</taxon>
        <taxon>Burkholderiales</taxon>
        <taxon>Aquabacterium</taxon>
    </lineage>
</organism>
<keyword evidence="7" id="KW-1185">Reference proteome</keyword>
<dbReference type="InterPro" id="IPR037026">
    <property type="entry name" value="Vgr_OB-fold_dom_sf"/>
</dbReference>
<dbReference type="EMBL" id="SIXI01000009">
    <property type="protein sequence ID" value="TBO27687.1"/>
    <property type="molecule type" value="Genomic_DNA"/>
</dbReference>
<dbReference type="InterPro" id="IPR006531">
    <property type="entry name" value="Gp5/Vgr_OB"/>
</dbReference>
<dbReference type="OrthoDB" id="1907165at2"/>
<feature type="domain" description="Putative type VI secretion system Rhs element associated Vgr" evidence="5">
    <location>
        <begin position="618"/>
        <end position="724"/>
    </location>
</feature>
<protein>
    <submittedName>
        <fullName evidence="6">Type VI secretion system tip protein VgrG</fullName>
    </submittedName>
</protein>
<evidence type="ECO:0000313" key="6">
    <source>
        <dbReference type="EMBL" id="TBO27687.1"/>
    </source>
</evidence>
<dbReference type="Gene3D" id="2.40.50.230">
    <property type="entry name" value="Gp5 N-terminal domain"/>
    <property type="match status" value="1"/>
</dbReference>
<evidence type="ECO:0000256" key="1">
    <source>
        <dbReference type="ARBA" id="ARBA00005558"/>
    </source>
</evidence>
<gene>
    <name evidence="6" type="ORF">EYS42_16405</name>
</gene>
<dbReference type="RefSeq" id="WP_130969283.1">
    <property type="nucleotide sequence ID" value="NZ_SIXI01000009.1"/>
</dbReference>
<sequence length="965" mass="101609">MTDLSDLRPLLGADTSRLVDEVLAFLHSQGEHQHARVLRLHTPLGADVLMAEEAQVSEHIGPAGADGGGGAPHFGTRLEVLALSQSAHLQASALLGQPVLLELLTAHSRTALRPFHGHVTRFELLGSDGGLARYRLVVEPFTAFMQHRADAWAYQGLSVQGVVDQLMADYQSQGALLPRVRWELADASAYPALSLYTQHDETDLAFLQRTLQWHGLFAWFEHEGAPGTPTLGQHTLVIADHPGALQPNAQAQVRYTQASAVLPEDSVSRWKAVRRVGPSTLAHASWDYREVQAHQAQADTDGQHAQPMPLRHLDQPGTYAFESPQQAALAATRQLQAFDAERLRFEGVGTVRTLAPATRFALHDHPRHAGDEFVVLSVHHEARNNLRADAQAGLQHLLGLGTWLSGRSAVRSAPASPAAAAEAVPVYQARFTAQPAQVPVRPAPQALNTHPPLGGLQTALVVGLQDPLHTDRDGRIKVQLHWQRGAQGSHRLSHPSTALEASNAPGDDSAGTWVRVAQNWAGANWGAVFQPRLGQEVLVAFLEGDADRPVVVGAAYNGQGMADAQGNEVAQGAVNATGNAPAWFPGEQRQGPHEGHAHTSSLSGFKSQALDTSQSGLGGHNQLVMDDTPGQGRVLAHTSQRQTWLQLGHLLQQHDNQRLAPRGHGLELHTLAQGALRAGSGLHLSTHARRQGTGSPNGQPTDAPEAAQQLRSQAELLKALAANARAHHADLPAEPDAAQLNAHTALQATVHSLSATEQQAGAEGGDGTAMGGGTGRIPTLGRPDLVFNAAADIASLTPAHTVVATGSHSSLSTTGDTNLTAQRHQAWAVKNGISLFTRGEAKNTERGVQDTGLKMHAASGNVRTEAQSGPFTLTALKGIDLQSTSADVVITAPERIVLNGGGSYIKIEGGNIEIGTTGTASFKASMKELTGGRGASAGVALKKAAAIKGCPSAAAEAAGQGASAL</sequence>
<dbReference type="NCBIfam" id="TIGR03361">
    <property type="entry name" value="VI_Rhs_Vgr"/>
    <property type="match status" value="1"/>
</dbReference>
<proteinExistence type="inferred from homology"/>
<dbReference type="Pfam" id="PF05954">
    <property type="entry name" value="Phage_GPD"/>
    <property type="match status" value="1"/>
</dbReference>
<evidence type="ECO:0000259" key="4">
    <source>
        <dbReference type="Pfam" id="PF10106"/>
    </source>
</evidence>
<dbReference type="SUPFAM" id="SSF69279">
    <property type="entry name" value="Phage tail proteins"/>
    <property type="match status" value="2"/>
</dbReference>
<dbReference type="Pfam" id="PF04717">
    <property type="entry name" value="Phage_base_V"/>
    <property type="match status" value="1"/>
</dbReference>
<dbReference type="Pfam" id="PF10106">
    <property type="entry name" value="DUF2345"/>
    <property type="match status" value="1"/>
</dbReference>
<reference evidence="6 7" key="1">
    <citation type="submission" date="2019-02" db="EMBL/GenBank/DDBJ databases">
        <title>Aquabacterium sp. strain KMB7.</title>
        <authorList>
            <person name="Chen W.-M."/>
        </authorList>
    </citation>
    <scope>NUCLEOTIDE SEQUENCE [LARGE SCALE GENOMIC DNA]</scope>
    <source>
        <strain evidence="6 7">KMB7</strain>
    </source>
</reference>
<dbReference type="InterPro" id="IPR028244">
    <property type="entry name" value="T6SS_Rhs_Vgr_dom"/>
</dbReference>
<dbReference type="SUPFAM" id="SSF69255">
    <property type="entry name" value="gp5 N-terminal domain-like"/>
    <property type="match status" value="1"/>
</dbReference>
<dbReference type="InterPro" id="IPR006533">
    <property type="entry name" value="T6SS_Vgr_RhsGE"/>
</dbReference>
<dbReference type="Proteomes" id="UP000292120">
    <property type="component" value="Unassembled WGS sequence"/>
</dbReference>
<evidence type="ECO:0000259" key="5">
    <source>
        <dbReference type="Pfam" id="PF13296"/>
    </source>
</evidence>
<dbReference type="Gene3D" id="4.10.220.110">
    <property type="match status" value="1"/>
</dbReference>
<feature type="domain" description="DUF2345" evidence="4">
    <location>
        <begin position="773"/>
        <end position="932"/>
    </location>
</feature>